<name>A0ABM4A1H0_ZIZJJ</name>
<keyword evidence="10" id="KW-1185">Reference proteome</keyword>
<sequence>MPIKKELCKNYQRGSCQYGQRCKFLHVTQQQPKSNIFGGGAQSGSYGQQQKSNPYGFGVQNSSQSKGSTDYGSKPNNQFKPFENKWTRFSPIPNTGAPSARQSENQTQATNHKCTDPESCRRIVVEDFENERPLWKLTCYGHLKNAPCDIIGDISYEELRAAAYDDAKRGLSLQSIVERERNLLSSKLVEFENLCKPHAVAPSSTLPNQKPFSGTSSNAFSSFGQLGSSLNMGSVSRPPAPLNNGFGQLNSSAPSRQISSAFGTKNMPSENAGEILRFCLCGAFSLFLLTVILVGLFGSQFPASSTITGFSSNGALRESNPFSPSPSSAQFLRTTNNQSPILSMGLDYTSNANAPAQVAMGVQLATNMQKEDISGDVSIWSKNKWNPGEVPEEAPPDAFVDAV</sequence>
<keyword evidence="5" id="KW-0539">Nucleus</keyword>
<dbReference type="SMART" id="SM00356">
    <property type="entry name" value="ZnF_C3H1"/>
    <property type="match status" value="1"/>
</dbReference>
<keyword evidence="8" id="KW-1133">Transmembrane helix</keyword>
<dbReference type="Proteomes" id="UP001652623">
    <property type="component" value="Chromosome 2"/>
</dbReference>
<proteinExistence type="predicted"/>
<evidence type="ECO:0000259" key="9">
    <source>
        <dbReference type="PROSITE" id="PS50103"/>
    </source>
</evidence>
<dbReference type="SUPFAM" id="SSF90229">
    <property type="entry name" value="CCCH zinc finger"/>
    <property type="match status" value="1"/>
</dbReference>
<evidence type="ECO:0000313" key="10">
    <source>
        <dbReference type="Proteomes" id="UP001652623"/>
    </source>
</evidence>
<reference evidence="10" key="1">
    <citation type="submission" date="2025-05" db="UniProtKB">
        <authorList>
            <consortium name="RefSeq"/>
        </authorList>
    </citation>
    <scope>NUCLEOTIDE SEQUENCE [LARGE SCALE GENOMIC DNA]</scope>
</reference>
<keyword evidence="2 6" id="KW-0479">Metal-binding</keyword>
<feature type="compositionally biased region" description="Polar residues" evidence="7">
    <location>
        <begin position="92"/>
        <end position="112"/>
    </location>
</feature>
<evidence type="ECO:0000256" key="4">
    <source>
        <dbReference type="ARBA" id="ARBA00022833"/>
    </source>
</evidence>
<feature type="zinc finger region" description="C3H1-type" evidence="6">
    <location>
        <begin position="2"/>
        <end position="29"/>
    </location>
</feature>
<dbReference type="InterPro" id="IPR036855">
    <property type="entry name" value="Znf_CCCH_sf"/>
</dbReference>
<feature type="region of interest" description="Disordered" evidence="7">
    <location>
        <begin position="35"/>
        <end position="114"/>
    </location>
</feature>
<organism evidence="10 11">
    <name type="scientific">Ziziphus jujuba</name>
    <name type="common">Chinese jujube</name>
    <name type="synonym">Ziziphus sativa</name>
    <dbReference type="NCBI Taxonomy" id="326968"/>
    <lineage>
        <taxon>Eukaryota</taxon>
        <taxon>Viridiplantae</taxon>
        <taxon>Streptophyta</taxon>
        <taxon>Embryophyta</taxon>
        <taxon>Tracheophyta</taxon>
        <taxon>Spermatophyta</taxon>
        <taxon>Magnoliopsida</taxon>
        <taxon>eudicotyledons</taxon>
        <taxon>Gunneridae</taxon>
        <taxon>Pentapetalae</taxon>
        <taxon>rosids</taxon>
        <taxon>fabids</taxon>
        <taxon>Rosales</taxon>
        <taxon>Rhamnaceae</taxon>
        <taxon>Paliureae</taxon>
        <taxon>Ziziphus</taxon>
    </lineage>
</organism>
<evidence type="ECO:0000256" key="1">
    <source>
        <dbReference type="ARBA" id="ARBA00004123"/>
    </source>
</evidence>
<keyword evidence="4 6" id="KW-0862">Zinc</keyword>
<protein>
    <submittedName>
        <fullName evidence="11">Zinc finger CCCH domain-containing protein 16 isoform X1</fullName>
    </submittedName>
</protein>
<keyword evidence="8" id="KW-0812">Transmembrane</keyword>
<dbReference type="Pfam" id="PF00642">
    <property type="entry name" value="zf-CCCH"/>
    <property type="match status" value="1"/>
</dbReference>
<dbReference type="InterPro" id="IPR051767">
    <property type="entry name" value="Nucleoporin_NUP42"/>
</dbReference>
<comment type="subcellular location">
    <subcellularLocation>
        <location evidence="1">Nucleus</location>
    </subcellularLocation>
</comment>
<dbReference type="Gene3D" id="4.10.1000.10">
    <property type="entry name" value="Zinc finger, CCCH-type"/>
    <property type="match status" value="1"/>
</dbReference>
<feature type="compositionally biased region" description="Low complexity" evidence="7">
    <location>
        <begin position="43"/>
        <end position="52"/>
    </location>
</feature>
<dbReference type="PANTHER" id="PTHR46527:SF1">
    <property type="entry name" value="NUCLEOPORIN NUP42"/>
    <property type="match status" value="1"/>
</dbReference>
<evidence type="ECO:0000256" key="7">
    <source>
        <dbReference type="SAM" id="MobiDB-lite"/>
    </source>
</evidence>
<accession>A0ABM4A1H0</accession>
<dbReference type="PROSITE" id="PS50103">
    <property type="entry name" value="ZF_C3H1"/>
    <property type="match status" value="1"/>
</dbReference>
<dbReference type="GeneID" id="107407012"/>
<evidence type="ECO:0000256" key="5">
    <source>
        <dbReference type="ARBA" id="ARBA00023242"/>
    </source>
</evidence>
<dbReference type="RefSeq" id="XP_060670583.1">
    <property type="nucleotide sequence ID" value="XM_060814600.1"/>
</dbReference>
<feature type="compositionally biased region" description="Polar residues" evidence="7">
    <location>
        <begin position="59"/>
        <end position="79"/>
    </location>
</feature>
<evidence type="ECO:0000256" key="2">
    <source>
        <dbReference type="ARBA" id="ARBA00022723"/>
    </source>
</evidence>
<keyword evidence="3 6" id="KW-0863">Zinc-finger</keyword>
<feature type="domain" description="C3H1-type" evidence="9">
    <location>
        <begin position="2"/>
        <end position="29"/>
    </location>
</feature>
<keyword evidence="8" id="KW-0472">Membrane</keyword>
<dbReference type="InterPro" id="IPR000571">
    <property type="entry name" value="Znf_CCCH"/>
</dbReference>
<gene>
    <name evidence="11" type="primary">LOC107407012</name>
</gene>
<dbReference type="PANTHER" id="PTHR46527">
    <property type="entry name" value="NUCLEOPORIN-LIKE PROTEIN 2"/>
    <property type="match status" value="1"/>
</dbReference>
<evidence type="ECO:0000313" key="11">
    <source>
        <dbReference type="RefSeq" id="XP_060670583.1"/>
    </source>
</evidence>
<reference evidence="11" key="2">
    <citation type="submission" date="2025-08" db="UniProtKB">
        <authorList>
            <consortium name="RefSeq"/>
        </authorList>
    </citation>
    <scope>IDENTIFICATION</scope>
    <source>
        <tissue evidence="11">Seedling</tissue>
    </source>
</reference>
<evidence type="ECO:0000256" key="3">
    <source>
        <dbReference type="ARBA" id="ARBA00022771"/>
    </source>
</evidence>
<feature type="transmembrane region" description="Helical" evidence="8">
    <location>
        <begin position="275"/>
        <end position="298"/>
    </location>
</feature>
<evidence type="ECO:0000256" key="6">
    <source>
        <dbReference type="PROSITE-ProRule" id="PRU00723"/>
    </source>
</evidence>
<evidence type="ECO:0000256" key="8">
    <source>
        <dbReference type="SAM" id="Phobius"/>
    </source>
</evidence>